<name>A0ABQ4SKR1_9HYPH</name>
<dbReference type="NCBIfam" id="NF005566">
    <property type="entry name" value="PRK07236.1"/>
    <property type="match status" value="1"/>
</dbReference>
<evidence type="ECO:0000313" key="4">
    <source>
        <dbReference type="Proteomes" id="UP001055153"/>
    </source>
</evidence>
<dbReference type="SUPFAM" id="SSF54373">
    <property type="entry name" value="FAD-linked reductases, C-terminal domain"/>
    <property type="match status" value="1"/>
</dbReference>
<dbReference type="Pfam" id="PF01494">
    <property type="entry name" value="FAD_binding_3"/>
    <property type="match status" value="1"/>
</dbReference>
<dbReference type="InterPro" id="IPR002938">
    <property type="entry name" value="FAD-bd"/>
</dbReference>
<accession>A0ABQ4SKR1</accession>
<reference evidence="3" key="1">
    <citation type="journal article" date="2021" name="Front. Microbiol.">
        <title>Comprehensive Comparative Genomics and Phenotyping of Methylobacterium Species.</title>
        <authorList>
            <person name="Alessa O."/>
            <person name="Ogura Y."/>
            <person name="Fujitani Y."/>
            <person name="Takami H."/>
            <person name="Hayashi T."/>
            <person name="Sahin N."/>
            <person name="Tani A."/>
        </authorList>
    </citation>
    <scope>NUCLEOTIDE SEQUENCE</scope>
    <source>
        <strain evidence="3">DSM 17168</strain>
    </source>
</reference>
<dbReference type="EMBL" id="BPQQ01000090">
    <property type="protein sequence ID" value="GJE03806.1"/>
    <property type="molecule type" value="Genomic_DNA"/>
</dbReference>
<protein>
    <submittedName>
        <fullName evidence="3">2,6-dihydroxypyridine 3-monooxygenase</fullName>
    </submittedName>
</protein>
<dbReference type="Pfam" id="PF22607">
    <property type="entry name" value="FAD_binding-like"/>
    <property type="match status" value="1"/>
</dbReference>
<dbReference type="RefSeq" id="WP_238241183.1">
    <property type="nucleotide sequence ID" value="NZ_BPQQ01000090.1"/>
</dbReference>
<organism evidence="3 4">
    <name type="scientific">Methylobacterium isbiliense</name>
    <dbReference type="NCBI Taxonomy" id="315478"/>
    <lineage>
        <taxon>Bacteria</taxon>
        <taxon>Pseudomonadati</taxon>
        <taxon>Pseudomonadota</taxon>
        <taxon>Alphaproteobacteria</taxon>
        <taxon>Hyphomicrobiales</taxon>
        <taxon>Methylobacteriaceae</taxon>
        <taxon>Methylobacterium</taxon>
    </lineage>
</organism>
<feature type="domain" description="2,6-dihydroxypyridine 3-monooxygenase substrate binding" evidence="2">
    <location>
        <begin position="168"/>
        <end position="296"/>
    </location>
</feature>
<dbReference type="PANTHER" id="PTHR47469">
    <property type="entry name" value="MONOOXYGENASE-LIKE"/>
    <property type="match status" value="1"/>
</dbReference>
<keyword evidence="4" id="KW-1185">Reference proteome</keyword>
<dbReference type="InterPro" id="IPR036188">
    <property type="entry name" value="FAD/NAD-bd_sf"/>
</dbReference>
<evidence type="ECO:0000259" key="2">
    <source>
        <dbReference type="Pfam" id="PF22607"/>
    </source>
</evidence>
<feature type="domain" description="FAD-binding" evidence="1">
    <location>
        <begin position="301"/>
        <end position="366"/>
    </location>
</feature>
<dbReference type="InterPro" id="IPR053212">
    <property type="entry name" value="DHP_3-monooxygenase"/>
</dbReference>
<dbReference type="InterPro" id="IPR054707">
    <property type="entry name" value="DhpH_subs-bd"/>
</dbReference>
<dbReference type="Proteomes" id="UP001055153">
    <property type="component" value="Unassembled WGS sequence"/>
</dbReference>
<evidence type="ECO:0000259" key="1">
    <source>
        <dbReference type="Pfam" id="PF01494"/>
    </source>
</evidence>
<dbReference type="PANTHER" id="PTHR47469:SF2">
    <property type="entry name" value="OS06G0597600 PROTEIN"/>
    <property type="match status" value="1"/>
</dbReference>
<comment type="caution">
    <text evidence="3">The sequence shown here is derived from an EMBL/GenBank/DDBJ whole genome shotgun (WGS) entry which is preliminary data.</text>
</comment>
<gene>
    <name evidence="3" type="primary">dhpH</name>
    <name evidence="3" type="ORF">GMJLKIPL_5763</name>
</gene>
<dbReference type="Pfam" id="PF13450">
    <property type="entry name" value="NAD_binding_8"/>
    <property type="match status" value="1"/>
</dbReference>
<sequence>MARERLHILVVGGSIAGLFAALALRRQGHAVSVFERSATTLDGRGAGIVTHPALFALMREVGLAFVPDDLGVSVPGRRVLSPSGEIAGERALPQILTSWGRIYRLLRSGVPEADLHHGKALLRVDDRAGGVVAAFADGTQAAGDLLVGADGLFSAVRGQILPLAQPLYAGYVAWRGLVEEADLSAPTRDRLCDRFAFCLPPGEQMLSYPVAGADEAVTPGRRRLNFVWYRPAAAEDALPRLLTDRDGIRHDLSIPPHRIRPEVLDAMRADAHRLLAPPYAEAVARSPQPFLQAILDLETPAMAMGRVILIGDAAFVARPHVGMGVTKAMADGAALARALAAEPDVPAALAAFDAVRRPVGAAVIARARALGAYMQAQGLSPAEREAAERHRRPEAVMAETAVATPDLL</sequence>
<reference evidence="3" key="2">
    <citation type="submission" date="2021-08" db="EMBL/GenBank/DDBJ databases">
        <authorList>
            <person name="Tani A."/>
            <person name="Ola A."/>
            <person name="Ogura Y."/>
            <person name="Katsura K."/>
            <person name="Hayashi T."/>
        </authorList>
    </citation>
    <scope>NUCLEOTIDE SEQUENCE</scope>
    <source>
        <strain evidence="3">DSM 17168</strain>
    </source>
</reference>
<dbReference type="SUPFAM" id="SSF51905">
    <property type="entry name" value="FAD/NAD(P)-binding domain"/>
    <property type="match status" value="1"/>
</dbReference>
<dbReference type="Gene3D" id="3.30.9.60">
    <property type="match status" value="1"/>
</dbReference>
<proteinExistence type="predicted"/>
<dbReference type="PRINTS" id="PR00420">
    <property type="entry name" value="RNGMNOXGNASE"/>
</dbReference>
<evidence type="ECO:0000313" key="3">
    <source>
        <dbReference type="EMBL" id="GJE03806.1"/>
    </source>
</evidence>
<dbReference type="Gene3D" id="3.50.50.60">
    <property type="entry name" value="FAD/NAD(P)-binding domain"/>
    <property type="match status" value="2"/>
</dbReference>